<dbReference type="InterPro" id="IPR005959">
    <property type="entry name" value="Fumarylacetoacetase"/>
</dbReference>
<evidence type="ECO:0000256" key="9">
    <source>
        <dbReference type="ARBA" id="ARBA00023232"/>
    </source>
</evidence>
<evidence type="ECO:0000256" key="12">
    <source>
        <dbReference type="PIRSR" id="PIRSR605959-3"/>
    </source>
</evidence>
<evidence type="ECO:0000256" key="4">
    <source>
        <dbReference type="ARBA" id="ARBA00022723"/>
    </source>
</evidence>
<dbReference type="EMBL" id="MU251247">
    <property type="protein sequence ID" value="KAG9256753.1"/>
    <property type="molecule type" value="Genomic_DNA"/>
</dbReference>
<dbReference type="GO" id="GO:0006559">
    <property type="term" value="P:L-phenylalanine catabolic process"/>
    <property type="evidence" value="ECO:0007669"/>
    <property type="project" value="UniProtKB-UniRule"/>
</dbReference>
<dbReference type="InterPro" id="IPR011234">
    <property type="entry name" value="Fumarylacetoacetase-like_C"/>
</dbReference>
<dbReference type="InterPro" id="IPR015377">
    <property type="entry name" value="Fumarylacetoacetase_N"/>
</dbReference>
<dbReference type="Gene3D" id="2.30.30.230">
    <property type="entry name" value="Fumarylacetoacetase, N-terminal domain"/>
    <property type="match status" value="1"/>
</dbReference>
<evidence type="ECO:0000256" key="6">
    <source>
        <dbReference type="ARBA" id="ARBA00022837"/>
    </source>
</evidence>
<dbReference type="RefSeq" id="XP_046120677.1">
    <property type="nucleotide sequence ID" value="XM_046260133.1"/>
</dbReference>
<protein>
    <recommendedName>
        <fullName evidence="3 13">Fumarylacetoacetase</fullName>
        <ecNumber evidence="3 13">3.7.1.2</ecNumber>
    </recommendedName>
    <alternativeName>
        <fullName evidence="13">Fumarylacetoacetate hydrolase</fullName>
    </alternativeName>
</protein>
<evidence type="ECO:0000256" key="10">
    <source>
        <dbReference type="PIRSR" id="PIRSR605959-1"/>
    </source>
</evidence>
<feature type="binding site" evidence="12">
    <location>
        <position position="196"/>
    </location>
    <ligand>
        <name>Ca(2+)</name>
        <dbReference type="ChEBI" id="CHEBI:29108"/>
    </ligand>
</feature>
<comment type="caution">
    <text evidence="16">The sequence shown here is derived from an EMBL/GenBank/DDBJ whole genome shotgun (WGS) entry which is preliminary data.</text>
</comment>
<sequence>MSPDYAHHFSERNIPFGIASSASHSQPQAVTRLGNDVIFLQDLFEAGLFSHVKDLPSGVFGNSTLNEYAALSKNIHDNVRDVLKANLKPEGVESLPNACREDVHNVTMHMPVEVRDFTDFSCSLFHVENAGRIINGSKGAPPSFAHFPLGYQGRTASIILSGEEVERPLGHFRAPASANTGNTSVTFGPSQRVDYEVELAAVIGRPLLMRQRLRPADAEEHIFGYILMNDWSARDIQAFEMPPLGPFNGKSLGTSVSPWIITTEALQVFQVSAPPQSITSSSPLYEPSRTTYDITLEVEICTGDTATKMGSCPVQSLFWTPRQMISHSVSSGSALRAGDLLATGTISGESAGTYGCLLEATEGGSAAAKLQDGSERRFLQDGDTVRIVGVAGGADSGVGFGECVGKLVPSRPLQSS</sequence>
<keyword evidence="9 13" id="KW-0585">Phenylalanine catabolism</keyword>
<evidence type="ECO:0000256" key="2">
    <source>
        <dbReference type="ARBA" id="ARBA00010211"/>
    </source>
</evidence>
<evidence type="ECO:0000256" key="11">
    <source>
        <dbReference type="PIRSR" id="PIRSR605959-2"/>
    </source>
</evidence>
<evidence type="ECO:0000256" key="13">
    <source>
        <dbReference type="RuleBase" id="RU366008"/>
    </source>
</evidence>
<organism evidence="16 17">
    <name type="scientific">Emericellopsis atlantica</name>
    <dbReference type="NCBI Taxonomy" id="2614577"/>
    <lineage>
        <taxon>Eukaryota</taxon>
        <taxon>Fungi</taxon>
        <taxon>Dikarya</taxon>
        <taxon>Ascomycota</taxon>
        <taxon>Pezizomycotina</taxon>
        <taxon>Sordariomycetes</taxon>
        <taxon>Hypocreomycetidae</taxon>
        <taxon>Hypocreales</taxon>
        <taxon>Bionectriaceae</taxon>
        <taxon>Emericellopsis</taxon>
    </lineage>
</organism>
<dbReference type="InterPro" id="IPR036462">
    <property type="entry name" value="Fumarylacetoacetase_N_sf"/>
</dbReference>
<feature type="binding site" evidence="12">
    <location>
        <position position="250"/>
    </location>
    <ligand>
        <name>Mg(2+)</name>
        <dbReference type="ChEBI" id="CHEBI:18420"/>
    </ligand>
</feature>
<proteinExistence type="inferred from homology"/>
<dbReference type="GO" id="GO:0046872">
    <property type="term" value="F:metal ion binding"/>
    <property type="evidence" value="ECO:0007669"/>
    <property type="project" value="UniProtKB-UniRule"/>
</dbReference>
<dbReference type="Proteomes" id="UP000887229">
    <property type="component" value="Unassembled WGS sequence"/>
</dbReference>
<comment type="pathway">
    <text evidence="1 13">Amino-acid degradation; L-phenylalanine degradation; acetoacetate and fumarate from L-phenylalanine: step 6/6.</text>
</comment>
<name>A0A9P8CRI1_9HYPO</name>
<keyword evidence="6 12" id="KW-0106">Calcium</keyword>
<dbReference type="SUPFAM" id="SSF56529">
    <property type="entry name" value="FAH"/>
    <property type="match status" value="1"/>
</dbReference>
<dbReference type="GeneID" id="70291036"/>
<evidence type="ECO:0000259" key="14">
    <source>
        <dbReference type="Pfam" id="PF01557"/>
    </source>
</evidence>
<keyword evidence="17" id="KW-1185">Reference proteome</keyword>
<feature type="domain" description="Fumarylacetoacetase-like C-terminal" evidence="14">
    <location>
        <begin position="119"/>
        <end position="389"/>
    </location>
</feature>
<comment type="catalytic activity">
    <reaction evidence="13">
        <text>4-fumarylacetoacetate + H2O = acetoacetate + fumarate + H(+)</text>
        <dbReference type="Rhea" id="RHEA:10244"/>
        <dbReference type="ChEBI" id="CHEBI:13705"/>
        <dbReference type="ChEBI" id="CHEBI:15377"/>
        <dbReference type="ChEBI" id="CHEBI:15378"/>
        <dbReference type="ChEBI" id="CHEBI:18034"/>
        <dbReference type="ChEBI" id="CHEBI:29806"/>
        <dbReference type="EC" id="3.7.1.2"/>
    </reaction>
</comment>
<dbReference type="SUPFAM" id="SSF63433">
    <property type="entry name" value="Fumarylacetoacetate hydrolase, FAH, N-terminal domain"/>
    <property type="match status" value="1"/>
</dbReference>
<feature type="binding site" evidence="11">
    <location>
        <position position="345"/>
    </location>
    <ligand>
        <name>substrate</name>
    </ligand>
</feature>
<dbReference type="Gene3D" id="3.90.850.10">
    <property type="entry name" value="Fumarylacetoacetase-like, C-terminal domain"/>
    <property type="match status" value="1"/>
</dbReference>
<dbReference type="EC" id="3.7.1.2" evidence="3 13"/>
<feature type="binding site" evidence="12">
    <location>
        <position position="198"/>
    </location>
    <ligand>
        <name>Ca(2+)</name>
        <dbReference type="ChEBI" id="CHEBI:29108"/>
    </ligand>
</feature>
<dbReference type="GO" id="GO:0006572">
    <property type="term" value="P:L-tyrosine catabolic process"/>
    <property type="evidence" value="ECO:0007669"/>
    <property type="project" value="UniProtKB-UniRule"/>
</dbReference>
<evidence type="ECO:0000256" key="1">
    <source>
        <dbReference type="ARBA" id="ARBA00004782"/>
    </source>
</evidence>
<evidence type="ECO:0000256" key="8">
    <source>
        <dbReference type="ARBA" id="ARBA00022878"/>
    </source>
</evidence>
<dbReference type="PANTHER" id="PTHR43069:SF5">
    <property type="entry name" value="FUMARYLACETOACETASE"/>
    <property type="match status" value="1"/>
</dbReference>
<evidence type="ECO:0000259" key="15">
    <source>
        <dbReference type="Pfam" id="PF09298"/>
    </source>
</evidence>
<comment type="similarity">
    <text evidence="2 13">Belongs to the FAH family.</text>
</comment>
<feature type="binding site" evidence="12">
    <location>
        <position position="230"/>
    </location>
    <ligand>
        <name>Ca(2+)</name>
        <dbReference type="ChEBI" id="CHEBI:29108"/>
    </ligand>
</feature>
<evidence type="ECO:0000313" key="17">
    <source>
        <dbReference type="Proteomes" id="UP000887229"/>
    </source>
</evidence>
<keyword evidence="7 12" id="KW-0460">Magnesium</keyword>
<keyword evidence="4 12" id="KW-0479">Metal-binding</keyword>
<feature type="binding site" evidence="12">
    <location>
        <position position="254"/>
    </location>
    <ligand>
        <name>Mg(2+)</name>
        <dbReference type="ChEBI" id="CHEBI:18420"/>
    </ligand>
</feature>
<feature type="binding site" evidence="11">
    <location>
        <position position="237"/>
    </location>
    <ligand>
        <name>substrate</name>
    </ligand>
</feature>
<dbReference type="Pfam" id="PF01557">
    <property type="entry name" value="FAA_hydrolase"/>
    <property type="match status" value="1"/>
</dbReference>
<gene>
    <name evidence="16" type="ORF">F5Z01DRAFT_487319</name>
</gene>
<dbReference type="GO" id="GO:1902000">
    <property type="term" value="P:homogentisate catabolic process"/>
    <property type="evidence" value="ECO:0007669"/>
    <property type="project" value="TreeGrafter"/>
</dbReference>
<feature type="binding site" evidence="12">
    <location>
        <position position="230"/>
    </location>
    <ligand>
        <name>Mg(2+)</name>
        <dbReference type="ChEBI" id="CHEBI:18420"/>
    </ligand>
</feature>
<evidence type="ECO:0000313" key="16">
    <source>
        <dbReference type="EMBL" id="KAG9256753.1"/>
    </source>
</evidence>
<reference evidence="16" key="1">
    <citation type="journal article" date="2021" name="IMA Fungus">
        <title>Genomic characterization of three marine fungi, including Emericellopsis atlantica sp. nov. with signatures of a generalist lifestyle and marine biomass degradation.</title>
        <authorList>
            <person name="Hagestad O.C."/>
            <person name="Hou L."/>
            <person name="Andersen J.H."/>
            <person name="Hansen E.H."/>
            <person name="Altermark B."/>
            <person name="Li C."/>
            <person name="Kuhnert E."/>
            <person name="Cox R.J."/>
            <person name="Crous P.W."/>
            <person name="Spatafora J.W."/>
            <person name="Lail K."/>
            <person name="Amirebrahimi M."/>
            <person name="Lipzen A."/>
            <person name="Pangilinan J."/>
            <person name="Andreopoulos W."/>
            <person name="Hayes R.D."/>
            <person name="Ng V."/>
            <person name="Grigoriev I.V."/>
            <person name="Jackson S.A."/>
            <person name="Sutton T.D.S."/>
            <person name="Dobson A.D.W."/>
            <person name="Rama T."/>
        </authorList>
    </citation>
    <scope>NUCLEOTIDE SEQUENCE</scope>
    <source>
        <strain evidence="16">TS7</strain>
    </source>
</reference>
<evidence type="ECO:0000256" key="3">
    <source>
        <dbReference type="ARBA" id="ARBA00012094"/>
    </source>
</evidence>
<feature type="domain" description="Fumarylacetoacetase N-terminal" evidence="15">
    <location>
        <begin position="13"/>
        <end position="111"/>
    </location>
</feature>
<keyword evidence="8 13" id="KW-0828">Tyrosine catabolism</keyword>
<feature type="active site" description="Proton acceptor" evidence="10">
    <location>
        <position position="126"/>
    </location>
</feature>
<evidence type="ECO:0000256" key="7">
    <source>
        <dbReference type="ARBA" id="ARBA00022842"/>
    </source>
</evidence>
<accession>A0A9P8CRI1</accession>
<dbReference type="InterPro" id="IPR036663">
    <property type="entry name" value="Fumarylacetoacetase_C_sf"/>
</dbReference>
<dbReference type="GO" id="GO:0004334">
    <property type="term" value="F:fumarylacetoacetase activity"/>
    <property type="evidence" value="ECO:0007669"/>
    <property type="project" value="UniProtKB-UniRule"/>
</dbReference>
<dbReference type="PANTHER" id="PTHR43069">
    <property type="entry name" value="FUMARYLACETOACETASE"/>
    <property type="match status" value="1"/>
</dbReference>
<comment type="cofactor">
    <cofactor evidence="13">
        <name>Mg(2+)</name>
        <dbReference type="ChEBI" id="CHEBI:18420"/>
    </cofactor>
    <cofactor evidence="13">
        <name>Ca(2+)</name>
        <dbReference type="ChEBI" id="CHEBI:29108"/>
    </cofactor>
</comment>
<dbReference type="OrthoDB" id="9971669at2759"/>
<evidence type="ECO:0000256" key="5">
    <source>
        <dbReference type="ARBA" id="ARBA00022801"/>
    </source>
</evidence>
<dbReference type="Pfam" id="PF09298">
    <property type="entry name" value="FAA_hydrolase_N"/>
    <property type="match status" value="1"/>
</dbReference>
<keyword evidence="5 13" id="KW-0378">Hydrolase</keyword>
<dbReference type="AlphaFoldDB" id="A0A9P8CRI1"/>
<feature type="binding site" evidence="12">
    <location>
        <position position="119"/>
    </location>
    <ligand>
        <name>Ca(2+)</name>
        <dbReference type="ChEBI" id="CHEBI:29108"/>
    </ligand>
</feature>